<dbReference type="SUPFAM" id="SSF82679">
    <property type="entry name" value="N-utilization substance G protein NusG, N-terminal domain"/>
    <property type="match status" value="1"/>
</dbReference>
<evidence type="ECO:0000313" key="11">
    <source>
        <dbReference type="Proteomes" id="UP000177090"/>
    </source>
</evidence>
<dbReference type="SUPFAM" id="SSF50104">
    <property type="entry name" value="Translation proteins SH3-like domain"/>
    <property type="match status" value="1"/>
</dbReference>
<dbReference type="InterPro" id="IPR008991">
    <property type="entry name" value="Translation_prot_SH3-like_sf"/>
</dbReference>
<evidence type="ECO:0000259" key="9">
    <source>
        <dbReference type="SMART" id="SM00739"/>
    </source>
</evidence>
<dbReference type="InterPro" id="IPR005824">
    <property type="entry name" value="KOW"/>
</dbReference>
<evidence type="ECO:0000256" key="7">
    <source>
        <dbReference type="RuleBase" id="RU000538"/>
    </source>
</evidence>
<dbReference type="CDD" id="cd06091">
    <property type="entry name" value="KOW_NusG"/>
    <property type="match status" value="1"/>
</dbReference>
<accession>A0A1G2QMP6</accession>
<dbReference type="EMBL" id="MHTL01000002">
    <property type="protein sequence ID" value="OHA61359.1"/>
    <property type="molecule type" value="Genomic_DNA"/>
</dbReference>
<feature type="domain" description="NusG-like N-terminal" evidence="8">
    <location>
        <begin position="13"/>
        <end position="121"/>
    </location>
</feature>
<dbReference type="AlphaFoldDB" id="A0A1G2QMP6"/>
<organism evidence="10 11">
    <name type="scientific">Candidatus Vogelbacteria bacterium RIFOXYD1_FULL_51_18</name>
    <dbReference type="NCBI Taxonomy" id="1802440"/>
    <lineage>
        <taxon>Bacteria</taxon>
        <taxon>Candidatus Vogeliibacteriota</taxon>
    </lineage>
</organism>
<dbReference type="PRINTS" id="PR00338">
    <property type="entry name" value="NUSGTNSCPFCT"/>
</dbReference>
<reference evidence="10 11" key="1">
    <citation type="journal article" date="2016" name="Nat. Commun.">
        <title>Thousands of microbial genomes shed light on interconnected biogeochemical processes in an aquifer system.</title>
        <authorList>
            <person name="Anantharaman K."/>
            <person name="Brown C.T."/>
            <person name="Hug L.A."/>
            <person name="Sharon I."/>
            <person name="Castelle C.J."/>
            <person name="Probst A.J."/>
            <person name="Thomas B.C."/>
            <person name="Singh A."/>
            <person name="Wilkins M.J."/>
            <person name="Karaoz U."/>
            <person name="Brodie E.L."/>
            <person name="Williams K.H."/>
            <person name="Hubbard S.S."/>
            <person name="Banfield J.F."/>
        </authorList>
    </citation>
    <scope>NUCLEOTIDE SEQUENCE [LARGE SCALE GENOMIC DNA]</scope>
</reference>
<dbReference type="GO" id="GO:0032784">
    <property type="term" value="P:regulation of DNA-templated transcription elongation"/>
    <property type="evidence" value="ECO:0007669"/>
    <property type="project" value="InterPro"/>
</dbReference>
<dbReference type="InterPro" id="IPR001062">
    <property type="entry name" value="Transcrpt_antiterm_NusG"/>
</dbReference>
<dbReference type="InterPro" id="IPR047050">
    <property type="entry name" value="NGN"/>
</dbReference>
<dbReference type="SMART" id="SM00739">
    <property type="entry name" value="KOW"/>
    <property type="match status" value="1"/>
</dbReference>
<dbReference type="InterPro" id="IPR036735">
    <property type="entry name" value="NGN_dom_sf"/>
</dbReference>
<gene>
    <name evidence="5" type="primary">nusG</name>
    <name evidence="10" type="ORF">A2569_00720</name>
</gene>
<sequence>MAEEALQAEPSRDKRWYAIHTYSGYENTVLRNLKQRIESLGMEDKIFNVIVPIEKVVKVKGGKRVTVEEKIYPGYVLVEMVYDPESWYVVRNTPRVTGFVGSGVIPVPLNEREVAELFARMGDETVKHTIELVPGEAVQIVDGPFKDFEGTVSEVDTDRGKVKVLVSMFGRETPLELDFLQVKRI</sequence>
<dbReference type="CDD" id="cd09891">
    <property type="entry name" value="NGN_Bact_1"/>
    <property type="match status" value="1"/>
</dbReference>
<evidence type="ECO:0000256" key="5">
    <source>
        <dbReference type="HAMAP-Rule" id="MF_00948"/>
    </source>
</evidence>
<keyword evidence="2 5" id="KW-0889">Transcription antitermination</keyword>
<feature type="domain" description="KOW" evidence="9">
    <location>
        <begin position="131"/>
        <end position="158"/>
    </location>
</feature>
<dbReference type="PANTHER" id="PTHR30265:SF2">
    <property type="entry name" value="TRANSCRIPTION TERMINATION_ANTITERMINATION PROTEIN NUSG"/>
    <property type="match status" value="1"/>
</dbReference>
<dbReference type="Proteomes" id="UP000177090">
    <property type="component" value="Unassembled WGS sequence"/>
</dbReference>
<proteinExistence type="inferred from homology"/>
<dbReference type="FunFam" id="3.30.70.940:FF:000002">
    <property type="entry name" value="Transcription termination/antitermination protein NusG"/>
    <property type="match status" value="1"/>
</dbReference>
<evidence type="ECO:0000256" key="2">
    <source>
        <dbReference type="ARBA" id="ARBA00022814"/>
    </source>
</evidence>
<dbReference type="Gene3D" id="2.30.30.30">
    <property type="match status" value="1"/>
</dbReference>
<evidence type="ECO:0000256" key="4">
    <source>
        <dbReference type="ARBA" id="ARBA00023163"/>
    </source>
</evidence>
<dbReference type="HAMAP" id="MF_00948">
    <property type="entry name" value="NusG"/>
    <property type="match status" value="1"/>
</dbReference>
<keyword evidence="1 5" id="KW-0806">Transcription termination</keyword>
<comment type="caution">
    <text evidence="10">The sequence shown here is derived from an EMBL/GenBank/DDBJ whole genome shotgun (WGS) entry which is preliminary data.</text>
</comment>
<comment type="similarity">
    <text evidence="5 7">Belongs to the NusG family.</text>
</comment>
<dbReference type="InterPro" id="IPR006645">
    <property type="entry name" value="NGN-like_dom"/>
</dbReference>
<protein>
    <recommendedName>
        <fullName evidence="5 6">Transcription termination/antitermination protein NusG</fullName>
    </recommendedName>
</protein>
<dbReference type="Pfam" id="PF00467">
    <property type="entry name" value="KOW"/>
    <property type="match status" value="1"/>
</dbReference>
<dbReference type="FunFam" id="2.30.30.30:FF:000002">
    <property type="entry name" value="Transcription termination/antitermination factor NusG"/>
    <property type="match status" value="1"/>
</dbReference>
<evidence type="ECO:0000259" key="8">
    <source>
        <dbReference type="SMART" id="SM00738"/>
    </source>
</evidence>
<dbReference type="NCBIfam" id="TIGR00922">
    <property type="entry name" value="nusG"/>
    <property type="match status" value="1"/>
</dbReference>
<dbReference type="Gene3D" id="3.30.70.940">
    <property type="entry name" value="NusG, N-terminal domain"/>
    <property type="match status" value="1"/>
</dbReference>
<dbReference type="Pfam" id="PF02357">
    <property type="entry name" value="NusG"/>
    <property type="match status" value="1"/>
</dbReference>
<dbReference type="GO" id="GO:0006354">
    <property type="term" value="P:DNA-templated transcription elongation"/>
    <property type="evidence" value="ECO:0007669"/>
    <property type="project" value="UniProtKB-UniRule"/>
</dbReference>
<dbReference type="GO" id="GO:0006353">
    <property type="term" value="P:DNA-templated transcription termination"/>
    <property type="evidence" value="ECO:0007669"/>
    <property type="project" value="UniProtKB-UniRule"/>
</dbReference>
<dbReference type="PANTHER" id="PTHR30265">
    <property type="entry name" value="RHO-INTERACTING TRANSCRIPTION TERMINATION FACTOR NUSG"/>
    <property type="match status" value="1"/>
</dbReference>
<keyword evidence="3 5" id="KW-0805">Transcription regulation</keyword>
<dbReference type="InterPro" id="IPR014722">
    <property type="entry name" value="Rib_uL2_dom2"/>
</dbReference>
<dbReference type="GO" id="GO:0005829">
    <property type="term" value="C:cytosol"/>
    <property type="evidence" value="ECO:0007669"/>
    <property type="project" value="UniProtKB-ARBA"/>
</dbReference>
<evidence type="ECO:0000256" key="3">
    <source>
        <dbReference type="ARBA" id="ARBA00023015"/>
    </source>
</evidence>
<dbReference type="STRING" id="1802440.A2569_00720"/>
<comment type="function">
    <text evidence="5 7">Participates in transcription elongation, termination and antitermination.</text>
</comment>
<keyword evidence="4 5" id="KW-0804">Transcription</keyword>
<evidence type="ECO:0000256" key="6">
    <source>
        <dbReference type="NCBIfam" id="TIGR00922"/>
    </source>
</evidence>
<evidence type="ECO:0000256" key="1">
    <source>
        <dbReference type="ARBA" id="ARBA00022472"/>
    </source>
</evidence>
<dbReference type="InterPro" id="IPR043425">
    <property type="entry name" value="NusG-like"/>
</dbReference>
<dbReference type="SMART" id="SM00738">
    <property type="entry name" value="NGN"/>
    <property type="match status" value="1"/>
</dbReference>
<evidence type="ECO:0000313" key="10">
    <source>
        <dbReference type="EMBL" id="OHA61359.1"/>
    </source>
</evidence>
<name>A0A1G2QMP6_9BACT</name>
<dbReference type="GO" id="GO:0031564">
    <property type="term" value="P:transcription antitermination"/>
    <property type="evidence" value="ECO:0007669"/>
    <property type="project" value="UniProtKB-UniRule"/>
</dbReference>